<comment type="caution">
    <text evidence="9">The sequence shown here is derived from an EMBL/GenBank/DDBJ whole genome shotgun (WGS) entry which is preliminary data.</text>
</comment>
<dbReference type="GO" id="GO:0004518">
    <property type="term" value="F:nuclease activity"/>
    <property type="evidence" value="ECO:0007669"/>
    <property type="project" value="UniProtKB-KW"/>
</dbReference>
<dbReference type="AlphaFoldDB" id="A0A6G0VS82"/>
<dbReference type="PANTHER" id="PTHR22930:SF269">
    <property type="entry name" value="NUCLEASE HARBI1-LIKE PROTEIN"/>
    <property type="match status" value="1"/>
</dbReference>
<dbReference type="PANTHER" id="PTHR22930">
    <property type="match status" value="1"/>
</dbReference>
<gene>
    <name evidence="9" type="ORF">FWK35_00033058</name>
</gene>
<evidence type="ECO:0000313" key="10">
    <source>
        <dbReference type="Proteomes" id="UP000478052"/>
    </source>
</evidence>
<evidence type="ECO:0000256" key="4">
    <source>
        <dbReference type="ARBA" id="ARBA00022722"/>
    </source>
</evidence>
<sequence>MGKSTAAAIIHQVCKVIWRKLKNIVMSQPTKEKWLEISKGFEQNAKFPNCIGALDGKHIRLIHPQNSGSLYYNYKHFFSLVLMALCDSNYCFIWVDIGAYGKNSDSGIFKESSLYTKLIEKTLNIPEPRPIIDNDEIKLPYVIVADEAFGMLENLMRPFGGNLLSHEKKIYNYRHTLARRYIECTFGIMTNKWRILHRPLDVNIEFAQDIVKAICVLHNYVRIRDGNSYEETLFTAPLSNLTSSTTGRAIRVAENVRVKFMNYFNNEGSIEWQNRMI</sequence>
<protein>
    <submittedName>
        <fullName evidence="9">Protein ALP1-like</fullName>
    </submittedName>
</protein>
<dbReference type="GO" id="GO:0005634">
    <property type="term" value="C:nucleus"/>
    <property type="evidence" value="ECO:0007669"/>
    <property type="project" value="UniProtKB-SubCell"/>
</dbReference>
<dbReference type="Proteomes" id="UP000478052">
    <property type="component" value="Unassembled WGS sequence"/>
</dbReference>
<accession>A0A6G0VS82</accession>
<dbReference type="Pfam" id="PF13359">
    <property type="entry name" value="DDE_Tnp_4"/>
    <property type="match status" value="1"/>
</dbReference>
<evidence type="ECO:0000256" key="3">
    <source>
        <dbReference type="ARBA" id="ARBA00006958"/>
    </source>
</evidence>
<dbReference type="GO" id="GO:0016787">
    <property type="term" value="F:hydrolase activity"/>
    <property type="evidence" value="ECO:0007669"/>
    <property type="project" value="UniProtKB-KW"/>
</dbReference>
<dbReference type="OrthoDB" id="2668416at2759"/>
<keyword evidence="5" id="KW-0479">Metal-binding</keyword>
<organism evidence="9 10">
    <name type="scientific">Aphis craccivora</name>
    <name type="common">Cowpea aphid</name>
    <dbReference type="NCBI Taxonomy" id="307492"/>
    <lineage>
        <taxon>Eukaryota</taxon>
        <taxon>Metazoa</taxon>
        <taxon>Ecdysozoa</taxon>
        <taxon>Arthropoda</taxon>
        <taxon>Hexapoda</taxon>
        <taxon>Insecta</taxon>
        <taxon>Pterygota</taxon>
        <taxon>Neoptera</taxon>
        <taxon>Paraneoptera</taxon>
        <taxon>Hemiptera</taxon>
        <taxon>Sternorrhyncha</taxon>
        <taxon>Aphidomorpha</taxon>
        <taxon>Aphidoidea</taxon>
        <taxon>Aphididae</taxon>
        <taxon>Aphidini</taxon>
        <taxon>Aphis</taxon>
        <taxon>Aphis</taxon>
    </lineage>
</organism>
<reference evidence="9 10" key="1">
    <citation type="submission" date="2019-08" db="EMBL/GenBank/DDBJ databases">
        <title>Whole genome of Aphis craccivora.</title>
        <authorList>
            <person name="Voronova N.V."/>
            <person name="Shulinski R.S."/>
            <person name="Bandarenka Y.V."/>
            <person name="Zhorov D.G."/>
            <person name="Warner D."/>
        </authorList>
    </citation>
    <scope>NUCLEOTIDE SEQUENCE [LARGE SCALE GENOMIC DNA]</scope>
    <source>
        <strain evidence="9">180601</strain>
        <tissue evidence="9">Whole Body</tissue>
    </source>
</reference>
<keyword evidence="10" id="KW-1185">Reference proteome</keyword>
<keyword evidence="7" id="KW-0539">Nucleus</keyword>
<evidence type="ECO:0000256" key="5">
    <source>
        <dbReference type="ARBA" id="ARBA00022723"/>
    </source>
</evidence>
<comment type="subcellular location">
    <subcellularLocation>
        <location evidence="2">Nucleus</location>
    </subcellularLocation>
</comment>
<dbReference type="InterPro" id="IPR045249">
    <property type="entry name" value="HARBI1-like"/>
</dbReference>
<feature type="domain" description="DDE Tnp4" evidence="8">
    <location>
        <begin position="54"/>
        <end position="219"/>
    </location>
</feature>
<evidence type="ECO:0000259" key="8">
    <source>
        <dbReference type="Pfam" id="PF13359"/>
    </source>
</evidence>
<name>A0A6G0VS82_APHCR</name>
<proteinExistence type="inferred from homology"/>
<keyword evidence="6" id="KW-0378">Hydrolase</keyword>
<dbReference type="EMBL" id="VUJU01012580">
    <property type="protein sequence ID" value="KAF0707338.1"/>
    <property type="molecule type" value="Genomic_DNA"/>
</dbReference>
<keyword evidence="4" id="KW-0540">Nuclease</keyword>
<evidence type="ECO:0000256" key="7">
    <source>
        <dbReference type="ARBA" id="ARBA00023242"/>
    </source>
</evidence>
<evidence type="ECO:0000313" key="9">
    <source>
        <dbReference type="EMBL" id="KAF0707338.1"/>
    </source>
</evidence>
<evidence type="ECO:0000256" key="6">
    <source>
        <dbReference type="ARBA" id="ARBA00022801"/>
    </source>
</evidence>
<evidence type="ECO:0000256" key="2">
    <source>
        <dbReference type="ARBA" id="ARBA00004123"/>
    </source>
</evidence>
<dbReference type="GO" id="GO:0046872">
    <property type="term" value="F:metal ion binding"/>
    <property type="evidence" value="ECO:0007669"/>
    <property type="project" value="UniProtKB-KW"/>
</dbReference>
<comment type="similarity">
    <text evidence="3">Belongs to the HARBI1 family.</text>
</comment>
<evidence type="ECO:0000256" key="1">
    <source>
        <dbReference type="ARBA" id="ARBA00001968"/>
    </source>
</evidence>
<dbReference type="InterPro" id="IPR027806">
    <property type="entry name" value="HARBI1_dom"/>
</dbReference>
<comment type="cofactor">
    <cofactor evidence="1">
        <name>a divalent metal cation</name>
        <dbReference type="ChEBI" id="CHEBI:60240"/>
    </cofactor>
</comment>